<feature type="coiled-coil region" evidence="5">
    <location>
        <begin position="230"/>
        <end position="286"/>
    </location>
</feature>
<dbReference type="KEGG" id="ncs:NCAS_0G01360"/>
<feature type="compositionally biased region" description="Acidic residues" evidence="6">
    <location>
        <begin position="459"/>
        <end position="472"/>
    </location>
</feature>
<evidence type="ECO:0000256" key="5">
    <source>
        <dbReference type="SAM" id="Coils"/>
    </source>
</evidence>
<evidence type="ECO:0000256" key="2">
    <source>
        <dbReference type="ARBA" id="ARBA00022771"/>
    </source>
</evidence>
<feature type="compositionally biased region" description="Basic residues" evidence="6">
    <location>
        <begin position="607"/>
        <end position="616"/>
    </location>
</feature>
<dbReference type="HOGENOM" id="CLU_009539_2_1_1"/>
<reference evidence="9 10" key="1">
    <citation type="journal article" date="2011" name="Proc. Natl. Acad. Sci. U.S.A.">
        <title>Evolutionary erosion of yeast sex chromosomes by mating-type switching accidents.</title>
        <authorList>
            <person name="Gordon J.L."/>
            <person name="Armisen D."/>
            <person name="Proux-Wera E."/>
            <person name="Oheigeartaigh S.S."/>
            <person name="Byrne K.P."/>
            <person name="Wolfe K.H."/>
        </authorList>
    </citation>
    <scope>NUCLEOTIDE SEQUENCE [LARGE SCALE GENOMIC DNA]</scope>
    <source>
        <strain evidence="10">ATCC 76901 / BCRC 22586 / CBS 4309 / NBRC 1992 / NRRL Y-12630</strain>
    </source>
</reference>
<dbReference type="InterPro" id="IPR022755">
    <property type="entry name" value="Znf_C2H2_jaz"/>
</dbReference>
<evidence type="ECO:0008006" key="11">
    <source>
        <dbReference type="Google" id="ProtNLM"/>
    </source>
</evidence>
<dbReference type="SMART" id="SM00271">
    <property type="entry name" value="DnaJ"/>
    <property type="match status" value="1"/>
</dbReference>
<dbReference type="Gene3D" id="3.30.160.60">
    <property type="entry name" value="Classic Zinc Finger"/>
    <property type="match status" value="1"/>
</dbReference>
<dbReference type="CDD" id="cd06257">
    <property type="entry name" value="DnaJ"/>
    <property type="match status" value="1"/>
</dbReference>
<dbReference type="PANTHER" id="PTHR44029:SF1">
    <property type="entry name" value="DNAJ HOMOLOG SUBFAMILY C MEMBER 21"/>
    <property type="match status" value="1"/>
</dbReference>
<evidence type="ECO:0000256" key="6">
    <source>
        <dbReference type="SAM" id="MobiDB-lite"/>
    </source>
</evidence>
<evidence type="ECO:0000256" key="4">
    <source>
        <dbReference type="PROSITE-ProRule" id="PRU00042"/>
    </source>
</evidence>
<feature type="compositionally biased region" description="Acidic residues" evidence="6">
    <location>
        <begin position="499"/>
        <end position="508"/>
    </location>
</feature>
<dbReference type="Pfam" id="PF12171">
    <property type="entry name" value="zf-C2H2_jaz"/>
    <property type="match status" value="1"/>
</dbReference>
<evidence type="ECO:0000259" key="8">
    <source>
        <dbReference type="PROSITE" id="PS50157"/>
    </source>
</evidence>
<feature type="region of interest" description="Disordered" evidence="6">
    <location>
        <begin position="596"/>
        <end position="616"/>
    </location>
</feature>
<sequence>MKTCYYELLGVDVTATDLELKKAYRKKALQFHPDKNPDNVDEATEIFATIRSAYEVLSDPQERAWYDAHKEQILSDAPIGTQEEGYDENEVDSMVTGVTTDELLMFFNSSLYTKLNDSPAGLYQIAGKIFAKLAMDEIICGRRLGMKNFDFYQDEYFENDINESGYMKACDKHGFNVDDSSYLFPAFGYSKTSYEYLKFFYKKWAGFNTLKSFSWKDEYLYSRTYDRRTKREINKRNEKARQQARNEYNKTVKRFATFIKKIDQRMKDGAKKAEEEKKLKNELRRQQLDAMKKNRTNGNQVEQPSDFELQSWQAVDEDWDEIEKRYARADEITEEDLLTASKIPINDDEIIIYECFICSKNFKSEKQYENHVNTKLHKRRLNEIEKEIKKEHMEFGLDNLSDLDEFSSAAESVNGQEQDELAEKVMTDNINVADLDLDKLNEELAEIERQLAEATSGSDTEDEIEVEIDDVSSVESPDVTEEKQNKEGKVKNEPPKIEEESEEEEQIDELTQILASLNEKKFEDSDSDDDWSVGNKKKKKGRKGNNKKGKPSSSTVSSRDHTGVVTPEPTPIPTDGEICSTCGQLFDSRNKLFKHVKASGHAAPPSKVRKSKNKRK</sequence>
<dbReference type="PRINTS" id="PR00625">
    <property type="entry name" value="JDOMAIN"/>
</dbReference>
<evidence type="ECO:0000256" key="3">
    <source>
        <dbReference type="ARBA" id="ARBA00022833"/>
    </source>
</evidence>
<dbReference type="InterPro" id="IPR018253">
    <property type="entry name" value="DnaJ_domain_CS"/>
</dbReference>
<proteinExistence type="predicted"/>
<protein>
    <recommendedName>
        <fullName evidence="11">J domain-containing protein</fullName>
    </recommendedName>
</protein>
<dbReference type="PROSITE" id="PS00636">
    <property type="entry name" value="DNAJ_1"/>
    <property type="match status" value="1"/>
</dbReference>
<name>G0VHY9_NAUCA</name>
<dbReference type="GO" id="GO:0008270">
    <property type="term" value="F:zinc ion binding"/>
    <property type="evidence" value="ECO:0007669"/>
    <property type="project" value="UniProtKB-KW"/>
</dbReference>
<dbReference type="STRING" id="1064592.G0VHY9"/>
<dbReference type="FunCoup" id="G0VHY9">
    <property type="interactions" value="955"/>
</dbReference>
<dbReference type="GO" id="GO:0005737">
    <property type="term" value="C:cytoplasm"/>
    <property type="evidence" value="ECO:0007669"/>
    <property type="project" value="TreeGrafter"/>
</dbReference>
<evidence type="ECO:0000256" key="1">
    <source>
        <dbReference type="ARBA" id="ARBA00022723"/>
    </source>
</evidence>
<dbReference type="GeneID" id="96904689"/>
<dbReference type="InterPro" id="IPR001623">
    <property type="entry name" value="DnaJ_domain"/>
</dbReference>
<dbReference type="InterPro" id="IPR051964">
    <property type="entry name" value="Chaperone_stress_response"/>
</dbReference>
<feature type="compositionally biased region" description="Basic and acidic residues" evidence="6">
    <location>
        <begin position="480"/>
        <end position="498"/>
    </location>
</feature>
<evidence type="ECO:0000313" key="9">
    <source>
        <dbReference type="EMBL" id="CCC71023.1"/>
    </source>
</evidence>
<feature type="region of interest" description="Disordered" evidence="6">
    <location>
        <begin position="451"/>
        <end position="581"/>
    </location>
</feature>
<dbReference type="InterPro" id="IPR036236">
    <property type="entry name" value="Znf_C2H2_sf"/>
</dbReference>
<gene>
    <name evidence="9" type="primary">NCAS0G01360</name>
    <name evidence="9" type="ordered locus">NCAS_0G01360</name>
</gene>
<dbReference type="OrthoDB" id="5894at2759"/>
<dbReference type="AlphaFoldDB" id="G0VHY9"/>
<dbReference type="InParanoid" id="G0VHY9"/>
<dbReference type="PANTHER" id="PTHR44029">
    <property type="entry name" value="DNAJ HOMOLOG SUBFAMILY C MEMBER 21"/>
    <property type="match status" value="1"/>
</dbReference>
<dbReference type="Pfam" id="PF21884">
    <property type="entry name" value="ZUO1-like_ZHD"/>
    <property type="match status" value="1"/>
</dbReference>
<dbReference type="InterPro" id="IPR036869">
    <property type="entry name" value="J_dom_sf"/>
</dbReference>
<keyword evidence="3" id="KW-0862">Zinc</keyword>
<dbReference type="eggNOG" id="KOG0717">
    <property type="taxonomic scope" value="Eukaryota"/>
</dbReference>
<dbReference type="PROSITE" id="PS50076">
    <property type="entry name" value="DNAJ_2"/>
    <property type="match status" value="1"/>
</dbReference>
<accession>G0VHY9</accession>
<feature type="domain" description="C2H2-type" evidence="8">
    <location>
        <begin position="353"/>
        <end position="377"/>
    </location>
</feature>
<dbReference type="Proteomes" id="UP000001640">
    <property type="component" value="Chromosome 7"/>
</dbReference>
<dbReference type="OMA" id="RANHEES"/>
<keyword evidence="5" id="KW-0175">Coiled coil</keyword>
<dbReference type="SUPFAM" id="SSF57667">
    <property type="entry name" value="beta-beta-alpha zinc fingers"/>
    <property type="match status" value="1"/>
</dbReference>
<dbReference type="EMBL" id="HE576758">
    <property type="protein sequence ID" value="CCC71023.1"/>
    <property type="molecule type" value="Genomic_DNA"/>
</dbReference>
<dbReference type="SUPFAM" id="SSF46565">
    <property type="entry name" value="Chaperone J-domain"/>
    <property type="match status" value="1"/>
</dbReference>
<dbReference type="SMART" id="SM00355">
    <property type="entry name" value="ZnF_C2H2"/>
    <property type="match status" value="2"/>
</dbReference>
<evidence type="ECO:0000259" key="7">
    <source>
        <dbReference type="PROSITE" id="PS50076"/>
    </source>
</evidence>
<feature type="domain" description="C2H2-type" evidence="8">
    <location>
        <begin position="577"/>
        <end position="606"/>
    </location>
</feature>
<keyword evidence="2 4" id="KW-0863">Zinc-finger</keyword>
<feature type="compositionally biased region" description="Basic residues" evidence="6">
    <location>
        <begin position="535"/>
        <end position="550"/>
    </location>
</feature>
<dbReference type="Pfam" id="PF00226">
    <property type="entry name" value="DnaJ"/>
    <property type="match status" value="1"/>
</dbReference>
<keyword evidence="1" id="KW-0479">Metal-binding</keyword>
<reference key="2">
    <citation type="submission" date="2011-08" db="EMBL/GenBank/DDBJ databases">
        <title>Genome sequence of Naumovozyma castellii.</title>
        <authorList>
            <person name="Gordon J.L."/>
            <person name="Armisen D."/>
            <person name="Proux-Wera E."/>
            <person name="OhEigeartaigh S.S."/>
            <person name="Byrne K.P."/>
            <person name="Wolfe K.H."/>
        </authorList>
    </citation>
    <scope>NUCLEOTIDE SEQUENCE</scope>
    <source>
        <strain>Type strain:CBS 4309</strain>
    </source>
</reference>
<keyword evidence="10" id="KW-1185">Reference proteome</keyword>
<dbReference type="Gene3D" id="1.10.287.110">
    <property type="entry name" value="DnaJ domain"/>
    <property type="match status" value="1"/>
</dbReference>
<dbReference type="PROSITE" id="PS50157">
    <property type="entry name" value="ZINC_FINGER_C2H2_2"/>
    <property type="match status" value="2"/>
</dbReference>
<dbReference type="RefSeq" id="XP_003677376.1">
    <property type="nucleotide sequence ID" value="XM_003677328.1"/>
</dbReference>
<feature type="domain" description="J" evidence="7">
    <location>
        <begin position="4"/>
        <end position="70"/>
    </location>
</feature>
<dbReference type="PROSITE" id="PS00028">
    <property type="entry name" value="ZINC_FINGER_C2H2_1"/>
    <property type="match status" value="2"/>
</dbReference>
<dbReference type="InterPro" id="IPR054076">
    <property type="entry name" value="ZUO1-like_ZHD"/>
</dbReference>
<evidence type="ECO:0000313" key="10">
    <source>
        <dbReference type="Proteomes" id="UP000001640"/>
    </source>
</evidence>
<dbReference type="InterPro" id="IPR013087">
    <property type="entry name" value="Znf_C2H2_type"/>
</dbReference>
<dbReference type="FunFam" id="1.10.287.110:FF:000046">
    <property type="entry name" value="dnaJ homolog subfamily C member 21"/>
    <property type="match status" value="1"/>
</dbReference>
<organism evidence="9 10">
    <name type="scientific">Naumovozyma castellii</name>
    <name type="common">Yeast</name>
    <name type="synonym">Saccharomyces castellii</name>
    <dbReference type="NCBI Taxonomy" id="27288"/>
    <lineage>
        <taxon>Eukaryota</taxon>
        <taxon>Fungi</taxon>
        <taxon>Dikarya</taxon>
        <taxon>Ascomycota</taxon>
        <taxon>Saccharomycotina</taxon>
        <taxon>Saccharomycetes</taxon>
        <taxon>Saccharomycetales</taxon>
        <taxon>Saccharomycetaceae</taxon>
        <taxon>Naumovozyma</taxon>
    </lineage>
</organism>